<keyword evidence="1" id="KW-0472">Membrane</keyword>
<reference evidence="3" key="1">
    <citation type="journal article" date="2018" name="Nat. Microbiol.">
        <title>Leveraging single-cell genomics to expand the fungal tree of life.</title>
        <authorList>
            <person name="Ahrendt S.R."/>
            <person name="Quandt C.A."/>
            <person name="Ciobanu D."/>
            <person name="Clum A."/>
            <person name="Salamov A."/>
            <person name="Andreopoulos B."/>
            <person name="Cheng J.F."/>
            <person name="Woyke T."/>
            <person name="Pelin A."/>
            <person name="Henrissat B."/>
            <person name="Reynolds N.K."/>
            <person name="Benny G.L."/>
            <person name="Smith M.E."/>
            <person name="James T.Y."/>
            <person name="Grigoriev I.V."/>
        </authorList>
    </citation>
    <scope>NUCLEOTIDE SEQUENCE [LARGE SCALE GENOMIC DNA]</scope>
</reference>
<accession>A0A4P9WD58</accession>
<gene>
    <name evidence="2" type="ORF">BDK51DRAFT_45262</name>
</gene>
<keyword evidence="1" id="KW-0812">Transmembrane</keyword>
<dbReference type="EMBL" id="KZ996011">
    <property type="protein sequence ID" value="RKO89573.1"/>
    <property type="molecule type" value="Genomic_DNA"/>
</dbReference>
<evidence type="ECO:0000313" key="2">
    <source>
        <dbReference type="EMBL" id="RKO89573.1"/>
    </source>
</evidence>
<evidence type="ECO:0000256" key="1">
    <source>
        <dbReference type="SAM" id="Phobius"/>
    </source>
</evidence>
<sequence length="253" mass="27512">MGGLVTLSATNRSPHLFRGVVFAGTPFGPVPLILWALRRGAPFMLNPHLMSASLHFSTRSAYVFLPTDGRAFVDESGRDLVMDFFDPDVWIDMRLSQVVSRARAKSAAAASGKREPGEVARLRSYLTRVLPGAANFRDGLNYRPELDGQYPLFVCVVGDRWPTPTRIRVALRDVEGASGREVQLQWPCGFEPGDGVVPRSSMDMPTGFTFATVKTGISHPGMLNDIGAMRKALKKVVGGARGGSPEEPRGARL</sequence>
<organism evidence="2 3">
    <name type="scientific">Blyttiomyces helicus</name>
    <dbReference type="NCBI Taxonomy" id="388810"/>
    <lineage>
        <taxon>Eukaryota</taxon>
        <taxon>Fungi</taxon>
        <taxon>Fungi incertae sedis</taxon>
        <taxon>Chytridiomycota</taxon>
        <taxon>Chytridiomycota incertae sedis</taxon>
        <taxon>Chytridiomycetes</taxon>
        <taxon>Chytridiomycetes incertae sedis</taxon>
        <taxon>Blyttiomyces</taxon>
    </lineage>
</organism>
<dbReference type="OrthoDB" id="10250441at2759"/>
<evidence type="ECO:0000313" key="3">
    <source>
        <dbReference type="Proteomes" id="UP000269721"/>
    </source>
</evidence>
<name>A0A4P9WD58_9FUNG</name>
<protein>
    <submittedName>
        <fullName evidence="2">Uncharacterized protein</fullName>
    </submittedName>
</protein>
<proteinExistence type="predicted"/>
<dbReference type="Proteomes" id="UP000269721">
    <property type="component" value="Unassembled WGS sequence"/>
</dbReference>
<keyword evidence="3" id="KW-1185">Reference proteome</keyword>
<feature type="transmembrane region" description="Helical" evidence="1">
    <location>
        <begin position="16"/>
        <end position="37"/>
    </location>
</feature>
<keyword evidence="1" id="KW-1133">Transmembrane helix</keyword>
<dbReference type="AlphaFoldDB" id="A0A4P9WD58"/>
<dbReference type="SUPFAM" id="SSF53474">
    <property type="entry name" value="alpha/beta-Hydrolases"/>
    <property type="match status" value="1"/>
</dbReference>
<dbReference type="InterPro" id="IPR029058">
    <property type="entry name" value="AB_hydrolase_fold"/>
</dbReference>